<name>A0A918KNW1_9PROT</name>
<reference evidence="1 2" key="1">
    <citation type="journal article" date="2014" name="Int. J. Syst. Evol. Microbiol.">
        <title>Complete genome sequence of Corynebacterium casei LMG S-19264T (=DSM 44701T), isolated from a smear-ripened cheese.</title>
        <authorList>
            <consortium name="US DOE Joint Genome Institute (JGI-PGF)"/>
            <person name="Walter F."/>
            <person name="Albersmeier A."/>
            <person name="Kalinowski J."/>
            <person name="Ruckert C."/>
        </authorList>
    </citation>
    <scope>NUCLEOTIDE SEQUENCE [LARGE SCALE GENOMIC DNA]</scope>
    <source>
        <strain evidence="1 2">KCTC 23968</strain>
    </source>
</reference>
<evidence type="ECO:0000313" key="1">
    <source>
        <dbReference type="EMBL" id="GGX70918.1"/>
    </source>
</evidence>
<sequence>MFLYAGCGIAGDKRAGIQSKINALEKRLARDSGGLLTSFHAKSIMSGKSWPKATRAMRLKYIRDMCKIANSKYVLRFVTTGSLYTTRATAKEMKLLRDRVFSAYTIRTLERCTNGGVAPTFAFDQAQNGSKNGWAEECMIGIRRSPLFIWFTRGAHIPAIEHVAPGSTIESKLADCLAFVTAREFDCRISGKNIDVDTQWYGYSQFSGFNSQADLIFNDGVGFPWRHVFGMKAKR</sequence>
<gene>
    <name evidence="1" type="ORF">GCM10011309_21340</name>
</gene>
<dbReference type="EMBL" id="BMYV01000002">
    <property type="protein sequence ID" value="GGX70918.1"/>
    <property type="molecule type" value="Genomic_DNA"/>
</dbReference>
<comment type="caution">
    <text evidence="1">The sequence shown here is derived from an EMBL/GenBank/DDBJ whole genome shotgun (WGS) entry which is preliminary data.</text>
</comment>
<keyword evidence="2" id="KW-1185">Reference proteome</keyword>
<dbReference type="AlphaFoldDB" id="A0A918KNW1"/>
<evidence type="ECO:0000313" key="2">
    <source>
        <dbReference type="Proteomes" id="UP000600865"/>
    </source>
</evidence>
<dbReference type="Proteomes" id="UP000600865">
    <property type="component" value="Unassembled WGS sequence"/>
</dbReference>
<proteinExistence type="predicted"/>
<protein>
    <submittedName>
        <fullName evidence="1">Uncharacterized protein</fullName>
    </submittedName>
</protein>
<accession>A0A918KNW1</accession>
<organism evidence="1 2">
    <name type="scientific">Litorimonas cladophorae</name>
    <dbReference type="NCBI Taxonomy" id="1220491"/>
    <lineage>
        <taxon>Bacteria</taxon>
        <taxon>Pseudomonadati</taxon>
        <taxon>Pseudomonadota</taxon>
        <taxon>Alphaproteobacteria</taxon>
        <taxon>Maricaulales</taxon>
        <taxon>Robiginitomaculaceae</taxon>
    </lineage>
</organism>